<dbReference type="Pfam" id="PF00107">
    <property type="entry name" value="ADH_zinc_N"/>
    <property type="match status" value="1"/>
</dbReference>
<proteinExistence type="predicted"/>
<dbReference type="SUPFAM" id="SSF51735">
    <property type="entry name" value="NAD(P)-binding Rossmann-fold domains"/>
    <property type="match status" value="1"/>
</dbReference>
<protein>
    <submittedName>
        <fullName evidence="3">NADP-dependent oxidoreductase</fullName>
    </submittedName>
</protein>
<dbReference type="SUPFAM" id="SSF50129">
    <property type="entry name" value="GroES-like"/>
    <property type="match status" value="1"/>
</dbReference>
<accession>A0A1D8K4R7</accession>
<organism evidence="3 4">
    <name type="scientific">Acidihalobacter aeolianus</name>
    <dbReference type="NCBI Taxonomy" id="2792603"/>
    <lineage>
        <taxon>Bacteria</taxon>
        <taxon>Pseudomonadati</taxon>
        <taxon>Pseudomonadota</taxon>
        <taxon>Gammaproteobacteria</taxon>
        <taxon>Chromatiales</taxon>
        <taxon>Ectothiorhodospiraceae</taxon>
        <taxon>Acidihalobacter</taxon>
    </lineage>
</organism>
<dbReference type="InterPro" id="IPR036291">
    <property type="entry name" value="NAD(P)-bd_dom_sf"/>
</dbReference>
<gene>
    <name evidence="3" type="ORF">BJI67_01670</name>
</gene>
<dbReference type="FunFam" id="3.40.50.720:FF:000121">
    <property type="entry name" value="Prostaglandin reductase 2"/>
    <property type="match status" value="1"/>
</dbReference>
<dbReference type="GO" id="GO:0016628">
    <property type="term" value="F:oxidoreductase activity, acting on the CH-CH group of donors, NAD or NADP as acceptor"/>
    <property type="evidence" value="ECO:0007669"/>
    <property type="project" value="InterPro"/>
</dbReference>
<dbReference type="InterPro" id="IPR013149">
    <property type="entry name" value="ADH-like_C"/>
</dbReference>
<dbReference type="Proteomes" id="UP000095342">
    <property type="component" value="Chromosome"/>
</dbReference>
<dbReference type="CDD" id="cd05288">
    <property type="entry name" value="PGDH"/>
    <property type="match status" value="1"/>
</dbReference>
<dbReference type="RefSeq" id="WP_070071552.1">
    <property type="nucleotide sequence ID" value="NZ_CP017448.1"/>
</dbReference>
<dbReference type="InterPro" id="IPR041694">
    <property type="entry name" value="ADH_N_2"/>
</dbReference>
<dbReference type="Gene3D" id="3.40.50.720">
    <property type="entry name" value="NAD(P)-binding Rossmann-like Domain"/>
    <property type="match status" value="1"/>
</dbReference>
<dbReference type="EMBL" id="CP017448">
    <property type="protein sequence ID" value="AOV15953.1"/>
    <property type="molecule type" value="Genomic_DNA"/>
</dbReference>
<dbReference type="PANTHER" id="PTHR43205">
    <property type="entry name" value="PROSTAGLANDIN REDUCTASE"/>
    <property type="match status" value="1"/>
</dbReference>
<dbReference type="InterPro" id="IPR020843">
    <property type="entry name" value="ER"/>
</dbReference>
<dbReference type="SMART" id="SM00829">
    <property type="entry name" value="PKS_ER"/>
    <property type="match status" value="1"/>
</dbReference>
<evidence type="ECO:0000259" key="2">
    <source>
        <dbReference type="SMART" id="SM00829"/>
    </source>
</evidence>
<keyword evidence="4" id="KW-1185">Reference proteome</keyword>
<sequence length="350" mass="37293">MSATEEAMNRRIVLARRPEGEPGVEDFRLEAGPVPEPGPGEMLCRTLYLSVDPYMRGRMNAGPSYAPSVGLGDVMVGGSVSRVLASRLEGYVPGDLVAGFNGWQDYALSDGTRIRRVDPELAPPPAFLGALGMTGLTAYVGLFDIADPQPGETVAVAAAAGAVGSMVVQLATLRGCRVVAIAGSPAKCGYLREVLGADVALDYHDPNFPETLEAACPQGIDVYFENVGGAVFEAVLPLLNIGARVPVCGQIAHYNDSGNPLPGPDSLPRLMMWVLGRRLRMQGFIVGDHLDRLPDFVREMGGWLREGRIRHYEDIVDGLENAPAAFIDMLRGGNLGKRLIRVVPEDAAGA</sequence>
<dbReference type="PANTHER" id="PTHR43205:SF7">
    <property type="entry name" value="PROSTAGLANDIN REDUCTASE 1"/>
    <property type="match status" value="1"/>
</dbReference>
<dbReference type="Pfam" id="PF16884">
    <property type="entry name" value="ADH_N_2"/>
    <property type="match status" value="1"/>
</dbReference>
<evidence type="ECO:0000313" key="3">
    <source>
        <dbReference type="EMBL" id="AOV15953.1"/>
    </source>
</evidence>
<dbReference type="InterPro" id="IPR045010">
    <property type="entry name" value="MDR_fam"/>
</dbReference>
<feature type="domain" description="Enoyl reductase (ER)" evidence="2">
    <location>
        <begin position="23"/>
        <end position="340"/>
    </location>
</feature>
<dbReference type="InterPro" id="IPR011032">
    <property type="entry name" value="GroES-like_sf"/>
</dbReference>
<evidence type="ECO:0000313" key="4">
    <source>
        <dbReference type="Proteomes" id="UP000095342"/>
    </source>
</evidence>
<reference evidence="3 4" key="1">
    <citation type="submission" date="2016-09" db="EMBL/GenBank/DDBJ databases">
        <title>Acidihalobacter prosperus V6 (DSM14174).</title>
        <authorList>
            <person name="Khaleque H.N."/>
            <person name="Ramsay J.P."/>
            <person name="Murphy R.J.T."/>
            <person name="Kaksonen A.H."/>
            <person name="Boxall N.J."/>
            <person name="Watkin E.L.J."/>
        </authorList>
    </citation>
    <scope>NUCLEOTIDE SEQUENCE [LARGE SCALE GENOMIC DNA]</scope>
    <source>
        <strain evidence="3 4">V6</strain>
    </source>
</reference>
<keyword evidence="1" id="KW-0560">Oxidoreductase</keyword>
<evidence type="ECO:0000256" key="1">
    <source>
        <dbReference type="ARBA" id="ARBA00023002"/>
    </source>
</evidence>
<dbReference type="KEGG" id="aaeo:BJI67_01670"/>
<name>A0A1D8K4R7_9GAMM</name>
<dbReference type="Gene3D" id="3.90.180.10">
    <property type="entry name" value="Medium-chain alcohol dehydrogenases, catalytic domain"/>
    <property type="match status" value="1"/>
</dbReference>
<dbReference type="AlphaFoldDB" id="A0A1D8K4R7"/>